<dbReference type="Proteomes" id="UP001557470">
    <property type="component" value="Unassembled WGS sequence"/>
</dbReference>
<name>A0ABD0XQN6_UMBPY</name>
<feature type="chain" id="PRO_5044896728" description="VWA7 N-terminal domain-containing protein" evidence="1">
    <location>
        <begin position="27"/>
        <end position="216"/>
    </location>
</feature>
<accession>A0ABD0XQN6</accession>
<organism evidence="3 4">
    <name type="scientific">Umbra pygmaea</name>
    <name type="common">Eastern mudminnow</name>
    <dbReference type="NCBI Taxonomy" id="75934"/>
    <lineage>
        <taxon>Eukaryota</taxon>
        <taxon>Metazoa</taxon>
        <taxon>Chordata</taxon>
        <taxon>Craniata</taxon>
        <taxon>Vertebrata</taxon>
        <taxon>Euteleostomi</taxon>
        <taxon>Actinopterygii</taxon>
        <taxon>Neopterygii</taxon>
        <taxon>Teleostei</taxon>
        <taxon>Protacanthopterygii</taxon>
        <taxon>Esociformes</taxon>
        <taxon>Umbridae</taxon>
        <taxon>Umbra</taxon>
    </lineage>
</organism>
<sequence>MAVYSAMYISLFLMALSMSLLRGTEAFKPLLPSKGSVTHRDITEKAILRKTAEVCRDLSAAQGWHFSLPIDDSLSISKLQKACSADSPSIFSSVNFHTSIVTMYLSNALVDLRYLLSDEHHFDGETFMQGRELITRGMSAVKAGVKKESFLSARRELGSISHTLQDFYSHSNWVELGNRRPYSTLIQPYLNLEKLAGHLSTIARLFTPYFQIKITR</sequence>
<keyword evidence="4" id="KW-1185">Reference proteome</keyword>
<evidence type="ECO:0000259" key="2">
    <source>
        <dbReference type="Pfam" id="PF25107"/>
    </source>
</evidence>
<dbReference type="EMBL" id="JAGEUA010000001">
    <property type="protein sequence ID" value="KAL1023659.1"/>
    <property type="molecule type" value="Genomic_DNA"/>
</dbReference>
<gene>
    <name evidence="3" type="ORF">UPYG_G00044190</name>
</gene>
<dbReference type="InterPro" id="IPR056862">
    <property type="entry name" value="VWA7_N"/>
</dbReference>
<feature type="domain" description="VWA7 N-terminal" evidence="2">
    <location>
        <begin position="76"/>
        <end position="198"/>
    </location>
</feature>
<reference evidence="3 4" key="1">
    <citation type="submission" date="2024-06" db="EMBL/GenBank/DDBJ databases">
        <authorList>
            <person name="Pan Q."/>
            <person name="Wen M."/>
            <person name="Jouanno E."/>
            <person name="Zahm M."/>
            <person name="Klopp C."/>
            <person name="Cabau C."/>
            <person name="Louis A."/>
            <person name="Berthelot C."/>
            <person name="Parey E."/>
            <person name="Roest Crollius H."/>
            <person name="Montfort J."/>
            <person name="Robinson-Rechavi M."/>
            <person name="Bouchez O."/>
            <person name="Lampietro C."/>
            <person name="Lopez Roques C."/>
            <person name="Donnadieu C."/>
            <person name="Postlethwait J."/>
            <person name="Bobe J."/>
            <person name="Verreycken H."/>
            <person name="Guiguen Y."/>
        </authorList>
    </citation>
    <scope>NUCLEOTIDE SEQUENCE [LARGE SCALE GENOMIC DNA]</scope>
    <source>
        <strain evidence="3">Up_M1</strain>
        <tissue evidence="3">Testis</tissue>
    </source>
</reference>
<proteinExistence type="predicted"/>
<keyword evidence="1" id="KW-0732">Signal</keyword>
<protein>
    <recommendedName>
        <fullName evidence="2">VWA7 N-terminal domain-containing protein</fullName>
    </recommendedName>
</protein>
<evidence type="ECO:0000256" key="1">
    <source>
        <dbReference type="SAM" id="SignalP"/>
    </source>
</evidence>
<evidence type="ECO:0000313" key="4">
    <source>
        <dbReference type="Proteomes" id="UP001557470"/>
    </source>
</evidence>
<dbReference type="InterPro" id="IPR052577">
    <property type="entry name" value="VWA7"/>
</dbReference>
<dbReference type="PANTHER" id="PTHR14905:SF18">
    <property type="entry name" value="VON WILLEBRAND FACTOR A DOMAIN-CONTAINING 10, TANDEM DUPLICATE 1-RELATED"/>
    <property type="match status" value="1"/>
</dbReference>
<dbReference type="AlphaFoldDB" id="A0ABD0XQN6"/>
<dbReference type="PANTHER" id="PTHR14905">
    <property type="entry name" value="NG37"/>
    <property type="match status" value="1"/>
</dbReference>
<evidence type="ECO:0000313" key="3">
    <source>
        <dbReference type="EMBL" id="KAL1023659.1"/>
    </source>
</evidence>
<feature type="signal peptide" evidence="1">
    <location>
        <begin position="1"/>
        <end position="26"/>
    </location>
</feature>
<dbReference type="Pfam" id="PF25107">
    <property type="entry name" value="VWA7_N"/>
    <property type="match status" value="1"/>
</dbReference>
<comment type="caution">
    <text evidence="3">The sequence shown here is derived from an EMBL/GenBank/DDBJ whole genome shotgun (WGS) entry which is preliminary data.</text>
</comment>